<keyword evidence="3" id="KW-1185">Reference proteome</keyword>
<dbReference type="PANTHER" id="PTHR12526">
    <property type="entry name" value="GLYCOSYLTRANSFERASE"/>
    <property type="match status" value="1"/>
</dbReference>
<comment type="caution">
    <text evidence="2">The sequence shown here is derived from an EMBL/GenBank/DDBJ whole genome shotgun (WGS) entry which is preliminary data.</text>
</comment>
<evidence type="ECO:0000259" key="1">
    <source>
        <dbReference type="Pfam" id="PF00534"/>
    </source>
</evidence>
<dbReference type="OrthoDB" id="9811239at2"/>
<dbReference type="Proteomes" id="UP000295455">
    <property type="component" value="Unassembled WGS sequence"/>
</dbReference>
<dbReference type="PANTHER" id="PTHR12526:SF630">
    <property type="entry name" value="GLYCOSYLTRANSFERASE"/>
    <property type="match status" value="1"/>
</dbReference>
<dbReference type="SUPFAM" id="SSF53756">
    <property type="entry name" value="UDP-Glycosyltransferase/glycogen phosphorylase"/>
    <property type="match status" value="1"/>
</dbReference>
<dbReference type="RefSeq" id="WP_132218286.1">
    <property type="nucleotide sequence ID" value="NZ_OX156936.1"/>
</dbReference>
<dbReference type="Pfam" id="PF00534">
    <property type="entry name" value="Glycos_transf_1"/>
    <property type="match status" value="1"/>
</dbReference>
<proteinExistence type="predicted"/>
<dbReference type="EMBL" id="SLUP01000006">
    <property type="protein sequence ID" value="TCL65014.1"/>
    <property type="molecule type" value="Genomic_DNA"/>
</dbReference>
<reference evidence="2 3" key="1">
    <citation type="submission" date="2019-03" db="EMBL/GenBank/DDBJ databases">
        <title>Genomic Encyclopedia of Type Strains, Phase IV (KMG-IV): sequencing the most valuable type-strain genomes for metagenomic binning, comparative biology and taxonomic classification.</title>
        <authorList>
            <person name="Goeker M."/>
        </authorList>
    </citation>
    <scope>NUCLEOTIDE SEQUENCE [LARGE SCALE GENOMIC DNA]</scope>
    <source>
        <strain evidence="2 3">DSM 18792</strain>
    </source>
</reference>
<dbReference type="InterPro" id="IPR001296">
    <property type="entry name" value="Glyco_trans_1"/>
</dbReference>
<sequence length="374" mass="43078">MKIVFIIDQVYLHGGIERVLSIKANFLASQQENTVQIITTEQQNKKPCYNFHPNIQFTDLNINYHRTQSYFHPKNLLKIPNHILKVKTTLKKMNPDVVVVCSHSVDTYFIAFVLRHIPKVKEFHYSKFIEIDKRQNASSMFKRLFFKFADFVETKYNKLVVLNPDEALYYKSKNTITIPNPLTFYPETVSKLDSNVVISAGRIAPVKRYDLLIDIWEIVHKKNNTLQLHIYGEGEASYVAGLQKKIEDKKLTETVILKGATNHIQNKMLHSSLFVMSSDNECFPLVLLEAQACGLPIIAFDCPHGPKNIVDKGTGLLINMQEVETFAEAILKTLSNTHERKLWGTNARLNATKYRIEPVMEIWTNMFKALKTCK</sequence>
<dbReference type="AlphaFoldDB" id="A0A4R1RG97"/>
<name>A0A4R1RG97_9FLAO</name>
<protein>
    <submittedName>
        <fullName evidence="2">Glycosyltransferase involved in cell wall biosynthesis</fullName>
    </submittedName>
</protein>
<feature type="domain" description="Glycosyl transferase family 1" evidence="1">
    <location>
        <begin position="190"/>
        <end position="348"/>
    </location>
</feature>
<organism evidence="2 3">
    <name type="scientific">Mariniflexile fucanivorans</name>
    <dbReference type="NCBI Taxonomy" id="264023"/>
    <lineage>
        <taxon>Bacteria</taxon>
        <taxon>Pseudomonadati</taxon>
        <taxon>Bacteroidota</taxon>
        <taxon>Flavobacteriia</taxon>
        <taxon>Flavobacteriales</taxon>
        <taxon>Flavobacteriaceae</taxon>
        <taxon>Mariniflexile</taxon>
    </lineage>
</organism>
<dbReference type="Gene3D" id="3.40.50.2000">
    <property type="entry name" value="Glycogen Phosphorylase B"/>
    <property type="match status" value="2"/>
</dbReference>
<dbReference type="GO" id="GO:0016757">
    <property type="term" value="F:glycosyltransferase activity"/>
    <property type="evidence" value="ECO:0007669"/>
    <property type="project" value="InterPro"/>
</dbReference>
<evidence type="ECO:0000313" key="2">
    <source>
        <dbReference type="EMBL" id="TCL65014.1"/>
    </source>
</evidence>
<accession>A0A4R1RG97</accession>
<evidence type="ECO:0000313" key="3">
    <source>
        <dbReference type="Proteomes" id="UP000295455"/>
    </source>
</evidence>
<keyword evidence="2" id="KW-0808">Transferase</keyword>
<gene>
    <name evidence="2" type="ORF">EV196_106205</name>
</gene>